<keyword evidence="11 14" id="KW-0131">Cell cycle</keyword>
<evidence type="ECO:0000256" key="9">
    <source>
        <dbReference type="ARBA" id="ARBA00022960"/>
    </source>
</evidence>
<evidence type="ECO:0000256" key="1">
    <source>
        <dbReference type="ARBA" id="ARBA00004496"/>
    </source>
</evidence>
<accession>A0A4R2RQL7</accession>
<comment type="function">
    <text evidence="14">Cell wall formation.</text>
</comment>
<dbReference type="Gene3D" id="3.40.1190.10">
    <property type="entry name" value="Mur-like, catalytic domain"/>
    <property type="match status" value="1"/>
</dbReference>
<dbReference type="GO" id="GO:0008360">
    <property type="term" value="P:regulation of cell shape"/>
    <property type="evidence" value="ECO:0007669"/>
    <property type="project" value="UniProtKB-KW"/>
</dbReference>
<dbReference type="InterPro" id="IPR036565">
    <property type="entry name" value="Mur-like_cat_sf"/>
</dbReference>
<proteinExistence type="inferred from homology"/>
<evidence type="ECO:0000256" key="14">
    <source>
        <dbReference type="HAMAP-Rule" id="MF_00046"/>
    </source>
</evidence>
<evidence type="ECO:0000256" key="2">
    <source>
        <dbReference type="ARBA" id="ARBA00004752"/>
    </source>
</evidence>
<dbReference type="PANTHER" id="PTHR43445">
    <property type="entry name" value="UDP-N-ACETYLMURAMATE--L-ALANINE LIGASE-RELATED"/>
    <property type="match status" value="1"/>
</dbReference>
<gene>
    <name evidence="14" type="primary">murC</name>
    <name evidence="18" type="ORF">EDD73_12338</name>
</gene>
<dbReference type="Proteomes" id="UP000294813">
    <property type="component" value="Unassembled WGS sequence"/>
</dbReference>
<dbReference type="SUPFAM" id="SSF53623">
    <property type="entry name" value="MurD-like peptide ligases, catalytic domain"/>
    <property type="match status" value="1"/>
</dbReference>
<keyword evidence="8 14" id="KW-0067">ATP-binding</keyword>
<evidence type="ECO:0000256" key="13">
    <source>
        <dbReference type="ARBA" id="ARBA00047833"/>
    </source>
</evidence>
<dbReference type="NCBIfam" id="TIGR01082">
    <property type="entry name" value="murC"/>
    <property type="match status" value="1"/>
</dbReference>
<comment type="caution">
    <text evidence="18">The sequence shown here is derived from an EMBL/GenBank/DDBJ whole genome shotgun (WGS) entry which is preliminary data.</text>
</comment>
<keyword evidence="6 14" id="KW-0132">Cell division</keyword>
<feature type="domain" description="Mur ligase central" evidence="17">
    <location>
        <begin position="111"/>
        <end position="291"/>
    </location>
</feature>
<comment type="pathway">
    <text evidence="2 14">Cell wall biogenesis; peptidoglycan biosynthesis.</text>
</comment>
<dbReference type="PANTHER" id="PTHR43445:SF3">
    <property type="entry name" value="UDP-N-ACETYLMURAMATE--L-ALANINE LIGASE"/>
    <property type="match status" value="1"/>
</dbReference>
<dbReference type="InterPro" id="IPR050061">
    <property type="entry name" value="MurCDEF_pg_biosynth"/>
</dbReference>
<evidence type="ECO:0000256" key="3">
    <source>
        <dbReference type="ARBA" id="ARBA00012211"/>
    </source>
</evidence>
<keyword evidence="12 14" id="KW-0961">Cell wall biogenesis/degradation</keyword>
<dbReference type="Pfam" id="PF02875">
    <property type="entry name" value="Mur_ligase_C"/>
    <property type="match status" value="1"/>
</dbReference>
<dbReference type="HAMAP" id="MF_00046">
    <property type="entry name" value="MurC"/>
    <property type="match status" value="1"/>
</dbReference>
<keyword evidence="5 14" id="KW-0436">Ligase</keyword>
<dbReference type="UniPathway" id="UPA00219"/>
<dbReference type="GO" id="GO:0009252">
    <property type="term" value="P:peptidoglycan biosynthetic process"/>
    <property type="evidence" value="ECO:0007669"/>
    <property type="project" value="UniProtKB-UniRule"/>
</dbReference>
<evidence type="ECO:0000256" key="8">
    <source>
        <dbReference type="ARBA" id="ARBA00022840"/>
    </source>
</evidence>
<sequence>MKIEKDRVHFLGIGGTGMSGLAKVLLEQGCPVSGSDLADSKTTRRLVRLGAQVFQGHEAANLADDVATVVVSTAVRADNPELVAARERGLEILHRADLLARLMAMKKGIAVAGAHGKTTTSAMISVILEQSGWDPAIVVGGELQEIDGNGKWGQGDYLVAEADESDGSFVKLHPWMAVITNIEDDHLDHYQTVAAIEAAFEQFTDNVARDGWLVLCDDDPRLREMACRRSSSPIITYGLNPTAEYHCRDLTVTSTGTAFEVYHRERCLGRIMLPVPGLHNVSNALAAIACADRIGLDFALIAGALASFRGAGRRFQWIGEEQGVRVVDDYAHHPTEVKATLAAARQLSPQRLICVFQPHRYTRTQAQYIPFGAAFDDADLVVLNEIYAAGEAPIPGVAAALIADGIGNRSGKAVPVIADKGEIVAYLAGIAQPGDLIMTMGAGHIWTVGPDLLACLKERGGKEE</sequence>
<dbReference type="EMBL" id="SLXT01000023">
    <property type="protein sequence ID" value="TCP62131.1"/>
    <property type="molecule type" value="Genomic_DNA"/>
</dbReference>
<evidence type="ECO:0000259" key="15">
    <source>
        <dbReference type="Pfam" id="PF01225"/>
    </source>
</evidence>
<organism evidence="18 19">
    <name type="scientific">Heliophilum fasciatum</name>
    <dbReference type="NCBI Taxonomy" id="35700"/>
    <lineage>
        <taxon>Bacteria</taxon>
        <taxon>Bacillati</taxon>
        <taxon>Bacillota</taxon>
        <taxon>Clostridia</taxon>
        <taxon>Eubacteriales</taxon>
        <taxon>Heliobacteriaceae</taxon>
        <taxon>Heliophilum</taxon>
    </lineage>
</organism>
<comment type="similarity">
    <text evidence="14">Belongs to the MurCDEF family.</text>
</comment>
<dbReference type="InterPro" id="IPR005758">
    <property type="entry name" value="UDP-N-AcMur_Ala_ligase_MurC"/>
</dbReference>
<dbReference type="EC" id="6.3.2.8" evidence="3 14"/>
<evidence type="ECO:0000259" key="16">
    <source>
        <dbReference type="Pfam" id="PF02875"/>
    </source>
</evidence>
<dbReference type="Gene3D" id="3.90.190.20">
    <property type="entry name" value="Mur ligase, C-terminal domain"/>
    <property type="match status" value="1"/>
</dbReference>
<dbReference type="GO" id="GO:0071555">
    <property type="term" value="P:cell wall organization"/>
    <property type="evidence" value="ECO:0007669"/>
    <property type="project" value="UniProtKB-KW"/>
</dbReference>
<feature type="binding site" evidence="14">
    <location>
        <begin position="113"/>
        <end position="119"/>
    </location>
    <ligand>
        <name>ATP</name>
        <dbReference type="ChEBI" id="CHEBI:30616"/>
    </ligand>
</feature>
<feature type="domain" description="Mur ligase C-terminal" evidence="16">
    <location>
        <begin position="313"/>
        <end position="443"/>
    </location>
</feature>
<evidence type="ECO:0000313" key="19">
    <source>
        <dbReference type="Proteomes" id="UP000294813"/>
    </source>
</evidence>
<protein>
    <recommendedName>
        <fullName evidence="3 14">UDP-N-acetylmuramate--L-alanine ligase</fullName>
        <ecNumber evidence="3 14">6.3.2.8</ecNumber>
    </recommendedName>
    <alternativeName>
        <fullName evidence="14">UDP-N-acetylmuramoyl-L-alanine synthetase</fullName>
    </alternativeName>
</protein>
<name>A0A4R2RQL7_9FIRM</name>
<dbReference type="InterPro" id="IPR013221">
    <property type="entry name" value="Mur_ligase_cen"/>
</dbReference>
<dbReference type="SUPFAM" id="SSF51984">
    <property type="entry name" value="MurCD N-terminal domain"/>
    <property type="match status" value="1"/>
</dbReference>
<keyword evidence="19" id="KW-1185">Reference proteome</keyword>
<keyword evidence="7 14" id="KW-0547">Nucleotide-binding</keyword>
<evidence type="ECO:0000256" key="6">
    <source>
        <dbReference type="ARBA" id="ARBA00022618"/>
    </source>
</evidence>
<keyword evidence="9 14" id="KW-0133">Cell shape</keyword>
<dbReference type="Pfam" id="PF01225">
    <property type="entry name" value="Mur_ligase"/>
    <property type="match status" value="1"/>
</dbReference>
<evidence type="ECO:0000256" key="4">
    <source>
        <dbReference type="ARBA" id="ARBA00022490"/>
    </source>
</evidence>
<dbReference type="InterPro" id="IPR000713">
    <property type="entry name" value="Mur_ligase_N"/>
</dbReference>
<feature type="domain" description="Mur ligase N-terminal catalytic" evidence="15">
    <location>
        <begin position="8"/>
        <end position="106"/>
    </location>
</feature>
<dbReference type="SUPFAM" id="SSF53244">
    <property type="entry name" value="MurD-like peptide ligases, peptide-binding domain"/>
    <property type="match status" value="1"/>
</dbReference>
<keyword evidence="4 14" id="KW-0963">Cytoplasm</keyword>
<dbReference type="InterPro" id="IPR004101">
    <property type="entry name" value="Mur_ligase_C"/>
</dbReference>
<dbReference type="InterPro" id="IPR036615">
    <property type="entry name" value="Mur_ligase_C_dom_sf"/>
</dbReference>
<dbReference type="Pfam" id="PF08245">
    <property type="entry name" value="Mur_ligase_M"/>
    <property type="match status" value="1"/>
</dbReference>
<dbReference type="Gene3D" id="3.40.50.720">
    <property type="entry name" value="NAD(P)-binding Rossmann-like Domain"/>
    <property type="match status" value="1"/>
</dbReference>
<dbReference type="GO" id="GO:0051301">
    <property type="term" value="P:cell division"/>
    <property type="evidence" value="ECO:0007669"/>
    <property type="project" value="UniProtKB-KW"/>
</dbReference>
<dbReference type="AlphaFoldDB" id="A0A4R2RQL7"/>
<dbReference type="OrthoDB" id="9804126at2"/>
<evidence type="ECO:0000256" key="11">
    <source>
        <dbReference type="ARBA" id="ARBA00023306"/>
    </source>
</evidence>
<dbReference type="GO" id="GO:0005524">
    <property type="term" value="F:ATP binding"/>
    <property type="evidence" value="ECO:0007669"/>
    <property type="project" value="UniProtKB-UniRule"/>
</dbReference>
<evidence type="ECO:0000259" key="17">
    <source>
        <dbReference type="Pfam" id="PF08245"/>
    </source>
</evidence>
<comment type="catalytic activity">
    <reaction evidence="13 14">
        <text>UDP-N-acetyl-alpha-D-muramate + L-alanine + ATP = UDP-N-acetyl-alpha-D-muramoyl-L-alanine + ADP + phosphate + H(+)</text>
        <dbReference type="Rhea" id="RHEA:23372"/>
        <dbReference type="ChEBI" id="CHEBI:15378"/>
        <dbReference type="ChEBI" id="CHEBI:30616"/>
        <dbReference type="ChEBI" id="CHEBI:43474"/>
        <dbReference type="ChEBI" id="CHEBI:57972"/>
        <dbReference type="ChEBI" id="CHEBI:70757"/>
        <dbReference type="ChEBI" id="CHEBI:83898"/>
        <dbReference type="ChEBI" id="CHEBI:456216"/>
        <dbReference type="EC" id="6.3.2.8"/>
    </reaction>
</comment>
<evidence type="ECO:0000256" key="7">
    <source>
        <dbReference type="ARBA" id="ARBA00022741"/>
    </source>
</evidence>
<reference evidence="18 19" key="1">
    <citation type="submission" date="2019-03" db="EMBL/GenBank/DDBJ databases">
        <title>Genomic Encyclopedia of Type Strains, Phase IV (KMG-IV): sequencing the most valuable type-strain genomes for metagenomic binning, comparative biology and taxonomic classification.</title>
        <authorList>
            <person name="Goeker M."/>
        </authorList>
    </citation>
    <scope>NUCLEOTIDE SEQUENCE [LARGE SCALE GENOMIC DNA]</scope>
    <source>
        <strain evidence="18 19">DSM 11170</strain>
    </source>
</reference>
<evidence type="ECO:0000313" key="18">
    <source>
        <dbReference type="EMBL" id="TCP62131.1"/>
    </source>
</evidence>
<evidence type="ECO:0000256" key="5">
    <source>
        <dbReference type="ARBA" id="ARBA00022598"/>
    </source>
</evidence>
<keyword evidence="10 14" id="KW-0573">Peptidoglycan synthesis</keyword>
<comment type="subcellular location">
    <subcellularLocation>
        <location evidence="1 14">Cytoplasm</location>
    </subcellularLocation>
</comment>
<evidence type="ECO:0000256" key="12">
    <source>
        <dbReference type="ARBA" id="ARBA00023316"/>
    </source>
</evidence>
<dbReference type="GO" id="GO:0008763">
    <property type="term" value="F:UDP-N-acetylmuramate-L-alanine ligase activity"/>
    <property type="evidence" value="ECO:0007669"/>
    <property type="project" value="UniProtKB-UniRule"/>
</dbReference>
<dbReference type="RefSeq" id="WP_131920040.1">
    <property type="nucleotide sequence ID" value="NZ_JAOQNU010000023.1"/>
</dbReference>
<dbReference type="GO" id="GO:0005737">
    <property type="term" value="C:cytoplasm"/>
    <property type="evidence" value="ECO:0007669"/>
    <property type="project" value="UniProtKB-SubCell"/>
</dbReference>
<evidence type="ECO:0000256" key="10">
    <source>
        <dbReference type="ARBA" id="ARBA00022984"/>
    </source>
</evidence>